<feature type="transmembrane region" description="Helical" evidence="1">
    <location>
        <begin position="64"/>
        <end position="83"/>
    </location>
</feature>
<evidence type="ECO:0000313" key="4">
    <source>
        <dbReference type="Proteomes" id="UP000095463"/>
    </source>
</evidence>
<dbReference type="OrthoDB" id="7173378at2"/>
<keyword evidence="2" id="KW-0732">Signal</keyword>
<gene>
    <name evidence="3" type="ORF">VW23_010510</name>
</gene>
<comment type="caution">
    <text evidence="3">The sequence shown here is derived from an EMBL/GenBank/DDBJ whole genome shotgun (WGS) entry which is preliminary data.</text>
</comment>
<evidence type="ECO:0008006" key="5">
    <source>
        <dbReference type="Google" id="ProtNLM"/>
    </source>
</evidence>
<organism evidence="3 4">
    <name type="scientific">Devosia insulae DS-56</name>
    <dbReference type="NCBI Taxonomy" id="1116389"/>
    <lineage>
        <taxon>Bacteria</taxon>
        <taxon>Pseudomonadati</taxon>
        <taxon>Pseudomonadota</taxon>
        <taxon>Alphaproteobacteria</taxon>
        <taxon>Hyphomicrobiales</taxon>
        <taxon>Devosiaceae</taxon>
        <taxon>Devosia</taxon>
    </lineage>
</organism>
<dbReference type="AlphaFoldDB" id="A0A1E5XVL7"/>
<feature type="chain" id="PRO_5009190668" description="Oxidoreductase" evidence="2">
    <location>
        <begin position="33"/>
        <end position="122"/>
    </location>
</feature>
<dbReference type="Proteomes" id="UP000095463">
    <property type="component" value="Unassembled WGS sequence"/>
</dbReference>
<keyword evidence="1" id="KW-0812">Transmembrane</keyword>
<reference evidence="3 4" key="1">
    <citation type="journal article" date="2015" name="Genome Announc.">
        <title>Genome Assemblies of Three Soil-Associated Devosia species: D. insulae, D. limi, and D. soli.</title>
        <authorList>
            <person name="Hassan Y.I."/>
            <person name="Lepp D."/>
            <person name="Zhou T."/>
        </authorList>
    </citation>
    <scope>NUCLEOTIDE SEQUENCE [LARGE SCALE GENOMIC DNA]</scope>
    <source>
        <strain evidence="3 4">DS-56</strain>
    </source>
</reference>
<feature type="transmembrane region" description="Helical" evidence="1">
    <location>
        <begin position="95"/>
        <end position="118"/>
    </location>
</feature>
<keyword evidence="4" id="KW-1185">Reference proteome</keyword>
<dbReference type="RefSeq" id="WP_069908206.1">
    <property type="nucleotide sequence ID" value="NZ_LAJE02000063.1"/>
</dbReference>
<dbReference type="InterPro" id="IPR006696">
    <property type="entry name" value="DUF423"/>
</dbReference>
<dbReference type="Pfam" id="PF04241">
    <property type="entry name" value="DUF423"/>
    <property type="match status" value="1"/>
</dbReference>
<proteinExistence type="predicted"/>
<dbReference type="EMBL" id="LAJE02000063">
    <property type="protein sequence ID" value="OEO32638.1"/>
    <property type="molecule type" value="Genomic_DNA"/>
</dbReference>
<sequence>MSNPTPASRLLLVAAGLCGALGVAAAARASHAGDDNLGIAANFLLLHAPVLIGLSVIAVSRMALAAGAVLLLGLVLFAGDLAARSLLGGALFPLAAPLGGGGLIVGWLLVVLTGVVGWKRAD</sequence>
<feature type="signal peptide" evidence="2">
    <location>
        <begin position="1"/>
        <end position="32"/>
    </location>
</feature>
<protein>
    <recommendedName>
        <fullName evidence="5">Oxidoreductase</fullName>
    </recommendedName>
</protein>
<keyword evidence="1" id="KW-1133">Transmembrane helix</keyword>
<accession>A0A1E5XVL7</accession>
<evidence type="ECO:0000256" key="2">
    <source>
        <dbReference type="SAM" id="SignalP"/>
    </source>
</evidence>
<evidence type="ECO:0000313" key="3">
    <source>
        <dbReference type="EMBL" id="OEO32638.1"/>
    </source>
</evidence>
<feature type="transmembrane region" description="Helical" evidence="1">
    <location>
        <begin position="39"/>
        <end position="57"/>
    </location>
</feature>
<keyword evidence="1" id="KW-0472">Membrane</keyword>
<name>A0A1E5XVL7_9HYPH</name>
<evidence type="ECO:0000256" key="1">
    <source>
        <dbReference type="SAM" id="Phobius"/>
    </source>
</evidence>